<dbReference type="Proteomes" id="UP000182744">
    <property type="component" value="Unassembled WGS sequence"/>
</dbReference>
<dbReference type="PANTHER" id="PTHR23100">
    <property type="entry name" value="ARGININE BIOSYNTHESIS BIFUNCTIONAL PROTEIN ARGJ"/>
    <property type="match status" value="1"/>
</dbReference>
<feature type="binding site" evidence="6">
    <location>
        <position position="148"/>
    </location>
    <ligand>
        <name>substrate</name>
    </ligand>
</feature>
<evidence type="ECO:0000256" key="4">
    <source>
        <dbReference type="ARBA" id="ARBA00022813"/>
    </source>
</evidence>
<protein>
    <recommendedName>
        <fullName evidence="6">Arginine biosynthesis bifunctional protein ArgJ</fullName>
    </recommendedName>
    <domain>
        <recommendedName>
            <fullName evidence="6">Glutamate N-acetyltransferase</fullName>
            <ecNumber evidence="6">2.3.1.35</ecNumber>
        </recommendedName>
        <alternativeName>
            <fullName evidence="6">Ornithine acetyltransferase</fullName>
            <shortName evidence="6">OATase</shortName>
        </alternativeName>
        <alternativeName>
            <fullName evidence="6">Ornithine transacetylase</fullName>
        </alternativeName>
    </domain>
    <domain>
        <recommendedName>
            <fullName evidence="6">Amino-acid acetyltransferase</fullName>
            <ecNumber evidence="6">2.3.1.1</ecNumber>
        </recommendedName>
        <alternativeName>
            <fullName evidence="6">N-acetylglutamate synthase</fullName>
            <shortName evidence="6">AGSase</shortName>
        </alternativeName>
    </domain>
    <component>
        <recommendedName>
            <fullName evidence="6">Arginine biosynthesis bifunctional protein ArgJ alpha chain</fullName>
        </recommendedName>
    </component>
    <component>
        <recommendedName>
            <fullName evidence="6">Arginine biosynthesis bifunctional protein ArgJ beta chain</fullName>
        </recommendedName>
    </component>
</protein>
<dbReference type="HAMAP" id="MF_01106">
    <property type="entry name" value="ArgJ"/>
    <property type="match status" value="1"/>
</dbReference>
<comment type="similarity">
    <text evidence="1 6">Belongs to the ArgJ family.</text>
</comment>
<dbReference type="PANTHER" id="PTHR23100:SF0">
    <property type="entry name" value="ARGININE BIOSYNTHESIS BIFUNCTIONAL PROTEIN ARGJ, MITOCHONDRIAL"/>
    <property type="match status" value="1"/>
</dbReference>
<keyword evidence="9" id="KW-1185">Reference proteome</keyword>
<keyword evidence="6" id="KW-0028">Amino-acid biosynthesis</keyword>
<keyword evidence="6" id="KW-0511">Multifunctional enzyme</keyword>
<dbReference type="InterPro" id="IPR002813">
    <property type="entry name" value="Arg_biosynth_ArgJ"/>
</dbReference>
<dbReference type="EC" id="2.3.1.35" evidence="6"/>
<keyword evidence="4 6" id="KW-0068">Autocatalytic cleavage</keyword>
<comment type="pathway">
    <text evidence="6">Amino-acid biosynthesis; L-arginine biosynthesis; N(2)-acetyl-L-ornithine from L-glutamate: step 1/4.</text>
</comment>
<comment type="catalytic activity">
    <reaction evidence="6">
        <text>N(2)-acetyl-L-ornithine + L-glutamate = N-acetyl-L-glutamate + L-ornithine</text>
        <dbReference type="Rhea" id="RHEA:15349"/>
        <dbReference type="ChEBI" id="CHEBI:29985"/>
        <dbReference type="ChEBI" id="CHEBI:44337"/>
        <dbReference type="ChEBI" id="CHEBI:46911"/>
        <dbReference type="ChEBI" id="CHEBI:57805"/>
        <dbReference type="EC" id="2.3.1.35"/>
    </reaction>
</comment>
<feature type="active site" description="Nucleophile" evidence="6">
    <location>
        <position position="181"/>
    </location>
</feature>
<evidence type="ECO:0000256" key="3">
    <source>
        <dbReference type="ARBA" id="ARBA00022679"/>
    </source>
</evidence>
<proteinExistence type="inferred from homology"/>
<dbReference type="InterPro" id="IPR016117">
    <property type="entry name" value="ArgJ-like_dom_sf"/>
</dbReference>
<dbReference type="SUPFAM" id="SSF56266">
    <property type="entry name" value="DmpA/ArgJ-like"/>
    <property type="match status" value="1"/>
</dbReference>
<evidence type="ECO:0000313" key="9">
    <source>
        <dbReference type="Proteomes" id="UP000182744"/>
    </source>
</evidence>
<reference evidence="7" key="3">
    <citation type="submission" date="2023-10" db="EMBL/GenBank/DDBJ databases">
        <title>Whole Genome based description of the genera Actinobaculum and Actinotignum reveals a complex phylogenetic relationship within the species included in the genus Actinotignum.</title>
        <authorList>
            <person name="Jensen C.S."/>
            <person name="Dargis R."/>
            <person name="Kemp M."/>
            <person name="Christensen J.J."/>
        </authorList>
    </citation>
    <scope>NUCLEOTIDE SEQUENCE</scope>
    <source>
        <strain evidence="7">Actinobaculum_suis_CCUG19206T</strain>
    </source>
</reference>
<feature type="site" description="Cleavage; by autolysis" evidence="6">
    <location>
        <begin position="180"/>
        <end position="181"/>
    </location>
</feature>
<dbReference type="GO" id="GO:0005737">
    <property type="term" value="C:cytoplasm"/>
    <property type="evidence" value="ECO:0007669"/>
    <property type="project" value="UniProtKB-SubCell"/>
</dbReference>
<feature type="site" description="Involved in the stabilization of negative charge on the oxyanion by the formation of the oxyanion hole" evidence="6">
    <location>
        <position position="110"/>
    </location>
</feature>
<dbReference type="Gene3D" id="3.10.20.340">
    <property type="entry name" value="ArgJ beta chain, C-terminal domain"/>
    <property type="match status" value="1"/>
</dbReference>
<comment type="subcellular location">
    <subcellularLocation>
        <location evidence="6">Cytoplasm</location>
    </subcellularLocation>
</comment>
<dbReference type="CDD" id="cd02152">
    <property type="entry name" value="OAT"/>
    <property type="match status" value="1"/>
</dbReference>
<keyword evidence="3 6" id="KW-0808">Transferase</keyword>
<dbReference type="GO" id="GO:0006592">
    <property type="term" value="P:ornithine biosynthetic process"/>
    <property type="evidence" value="ECO:0007669"/>
    <property type="project" value="TreeGrafter"/>
</dbReference>
<feature type="binding site" evidence="6">
    <location>
        <position position="386"/>
    </location>
    <ligand>
        <name>substrate</name>
    </ligand>
</feature>
<feature type="binding site" evidence="6">
    <location>
        <position position="261"/>
    </location>
    <ligand>
        <name>substrate</name>
    </ligand>
</feature>
<reference evidence="9" key="2">
    <citation type="submission" date="2016-10" db="EMBL/GenBank/DDBJ databases">
        <authorList>
            <person name="Varghese N."/>
        </authorList>
    </citation>
    <scope>NUCLEOTIDE SEQUENCE [LARGE SCALE GENOMIC DNA]</scope>
    <source>
        <strain evidence="9">DSM 20639</strain>
    </source>
</reference>
<keyword evidence="6" id="KW-0963">Cytoplasm</keyword>
<reference evidence="8" key="1">
    <citation type="submission" date="2016-10" db="EMBL/GenBank/DDBJ databases">
        <authorList>
            <person name="de Groot N.N."/>
        </authorList>
    </citation>
    <scope>NUCLEOTIDE SEQUENCE [LARGE SCALE GENOMIC DNA]</scope>
    <source>
        <strain evidence="8">DSM 20639</strain>
    </source>
</reference>
<keyword evidence="5 6" id="KW-0012">Acyltransferase</keyword>
<dbReference type="GO" id="GO:0004042">
    <property type="term" value="F:L-glutamate N-acetyltransferase activity"/>
    <property type="evidence" value="ECO:0007669"/>
    <property type="project" value="UniProtKB-UniRule"/>
</dbReference>
<dbReference type="GO" id="GO:0006526">
    <property type="term" value="P:L-arginine biosynthetic process"/>
    <property type="evidence" value="ECO:0007669"/>
    <property type="project" value="UniProtKB-UniRule"/>
</dbReference>
<organism evidence="8 9">
    <name type="scientific">Actinobaculum suis</name>
    <dbReference type="NCBI Taxonomy" id="1657"/>
    <lineage>
        <taxon>Bacteria</taxon>
        <taxon>Bacillati</taxon>
        <taxon>Actinomycetota</taxon>
        <taxon>Actinomycetes</taxon>
        <taxon>Actinomycetales</taxon>
        <taxon>Actinomycetaceae</taxon>
        <taxon>Actinobaculum</taxon>
    </lineage>
</organism>
<evidence type="ECO:0000256" key="6">
    <source>
        <dbReference type="HAMAP-Rule" id="MF_01106"/>
    </source>
</evidence>
<dbReference type="NCBIfam" id="TIGR00120">
    <property type="entry name" value="ArgJ"/>
    <property type="match status" value="1"/>
</dbReference>
<comment type="function">
    <text evidence="6">Catalyzes two activities which are involved in the cyclic version of arginine biosynthesis: the synthesis of N-acetylglutamate from glutamate and acetyl-CoA as the acetyl donor, and of ornithine by transacetylation between N(2)-acetylornithine and glutamate.</text>
</comment>
<name>A0A1G7BJ35_9ACTO</name>
<dbReference type="Gene3D" id="3.60.70.12">
    <property type="entry name" value="L-amino peptidase D-ALA esterase/amidase"/>
    <property type="match status" value="1"/>
</dbReference>
<dbReference type="InterPro" id="IPR042195">
    <property type="entry name" value="ArgJ_beta_C"/>
</dbReference>
<keyword evidence="6" id="KW-0055">Arginine biosynthesis</keyword>
<dbReference type="GO" id="GO:0004358">
    <property type="term" value="F:L-glutamate N-acetyltransferase activity, acting on acetyl-L-ornithine as donor"/>
    <property type="evidence" value="ECO:0007669"/>
    <property type="project" value="UniProtKB-UniRule"/>
</dbReference>
<dbReference type="EMBL" id="FNAU01000005">
    <property type="protein sequence ID" value="SDE26740.1"/>
    <property type="molecule type" value="Genomic_DNA"/>
</dbReference>
<dbReference type="NCBIfam" id="NF003802">
    <property type="entry name" value="PRK05388.1"/>
    <property type="match status" value="1"/>
</dbReference>
<evidence type="ECO:0000256" key="5">
    <source>
        <dbReference type="ARBA" id="ARBA00023315"/>
    </source>
</evidence>
<feature type="chain" id="PRO_5023467333" description="Arginine biosynthesis bifunctional protein ArgJ alpha chain" evidence="6">
    <location>
        <begin position="1"/>
        <end position="180"/>
    </location>
</feature>
<feature type="binding site" evidence="6">
    <location>
        <position position="181"/>
    </location>
    <ligand>
        <name>substrate</name>
    </ligand>
</feature>
<feature type="binding site" evidence="6">
    <location>
        <position position="170"/>
    </location>
    <ligand>
        <name>substrate</name>
    </ligand>
</feature>
<dbReference type="Proteomes" id="UP001273799">
    <property type="component" value="Unassembled WGS sequence"/>
</dbReference>
<dbReference type="EC" id="2.3.1.1" evidence="6"/>
<evidence type="ECO:0000313" key="8">
    <source>
        <dbReference type="EMBL" id="SDE26740.1"/>
    </source>
</evidence>
<accession>A0A1G7BJ35</accession>
<comment type="catalytic activity">
    <reaction evidence="6">
        <text>L-glutamate + acetyl-CoA = N-acetyl-L-glutamate + CoA + H(+)</text>
        <dbReference type="Rhea" id="RHEA:24292"/>
        <dbReference type="ChEBI" id="CHEBI:15378"/>
        <dbReference type="ChEBI" id="CHEBI:29985"/>
        <dbReference type="ChEBI" id="CHEBI:44337"/>
        <dbReference type="ChEBI" id="CHEBI:57287"/>
        <dbReference type="ChEBI" id="CHEBI:57288"/>
        <dbReference type="EC" id="2.3.1.1"/>
    </reaction>
</comment>
<comment type="subunit">
    <text evidence="2 6">Heterotetramer of two alpha and two beta chains.</text>
</comment>
<dbReference type="RefSeq" id="WP_074661783.1">
    <property type="nucleotide sequence ID" value="NZ_FNAU01000005.1"/>
</dbReference>
<feature type="binding site" evidence="6">
    <location>
        <position position="381"/>
    </location>
    <ligand>
        <name>substrate</name>
    </ligand>
</feature>
<feature type="chain" id="PRO_5023467334" description="Arginine biosynthesis bifunctional protein ArgJ beta chain" evidence="6">
    <location>
        <begin position="181"/>
        <end position="386"/>
    </location>
</feature>
<sequence length="386" mass="39101">MTVTTPQGFRAAGIACGLRKSGAKDLALIVNEGPQYTAAAVTTANRFTAAPVVYTREVVANGQARAVVLNAVNANACTGPAGYADTVATAKKVGETLDVAANDVVVCSTGLIGKPLAVETILAGIETAAKELASSQEAGQNAAQAIMTTDTYAKNAAVQGAGYSLGGIVKGAGMLAPEMATMLCVITTDAVVAPELARTALQEAVGKTFNRLDSDGCMSTNDTVVLLASGASAHTPSATDFTANLTAVCADLAAQLIDDAEGASHVIRVEVAEAATEAGALAVARAISRSNLVKTAIFGNDANWGRVLAAAGTVPADIAPYDPAEVELYINGVCLARQGSGTGNSTDLSSRETHIRLVLNAGSATATLLTNDLTHDYVHENSAYST</sequence>
<comment type="pathway">
    <text evidence="6">Amino-acid biosynthesis; L-arginine biosynthesis; L-ornithine and N-acetyl-L-glutamate from L-glutamate and N(2)-acetyl-L-ornithine (cyclic): step 1/1.</text>
</comment>
<dbReference type="AlphaFoldDB" id="A0A1G7BJ35"/>
<dbReference type="Pfam" id="PF01960">
    <property type="entry name" value="ArgJ"/>
    <property type="match status" value="1"/>
</dbReference>
<feature type="site" description="Involved in the stabilization of negative charge on the oxyanion by the formation of the oxyanion hole" evidence="6">
    <location>
        <position position="109"/>
    </location>
</feature>
<evidence type="ECO:0000256" key="1">
    <source>
        <dbReference type="ARBA" id="ARBA00006774"/>
    </source>
</evidence>
<dbReference type="EMBL" id="JAWNFU010000004">
    <property type="protein sequence ID" value="MDY5153726.1"/>
    <property type="molecule type" value="Genomic_DNA"/>
</dbReference>
<dbReference type="UniPathway" id="UPA00068">
    <property type="reaction ID" value="UER00106"/>
</dbReference>
<evidence type="ECO:0000256" key="2">
    <source>
        <dbReference type="ARBA" id="ARBA00011475"/>
    </source>
</evidence>
<evidence type="ECO:0000313" key="7">
    <source>
        <dbReference type="EMBL" id="MDY5153726.1"/>
    </source>
</evidence>
<gene>
    <name evidence="6 7" type="primary">argJ</name>
    <name evidence="7" type="ORF">R6G71_06680</name>
    <name evidence="8" type="ORF">SAMN05421878_10511</name>
</gene>